<reference evidence="2 3" key="1">
    <citation type="submission" date="2020-08" db="EMBL/GenBank/DDBJ databases">
        <title>Genomic Encyclopedia of Type Strains, Phase IV (KMG-V): Genome sequencing to study the core and pangenomes of soil and plant-associated prokaryotes.</title>
        <authorList>
            <person name="Whitman W."/>
        </authorList>
    </citation>
    <scope>NUCLEOTIDE SEQUENCE [LARGE SCALE GENOMIC DNA]</scope>
    <source>
        <strain evidence="2 3">M8UP14</strain>
    </source>
</reference>
<organism evidence="2 3">
    <name type="scientific">Granulicella aggregans</name>
    <dbReference type="NCBI Taxonomy" id="474949"/>
    <lineage>
        <taxon>Bacteria</taxon>
        <taxon>Pseudomonadati</taxon>
        <taxon>Acidobacteriota</taxon>
        <taxon>Terriglobia</taxon>
        <taxon>Terriglobales</taxon>
        <taxon>Acidobacteriaceae</taxon>
        <taxon>Granulicella</taxon>
    </lineage>
</organism>
<dbReference type="Proteomes" id="UP000540989">
    <property type="component" value="Unassembled WGS sequence"/>
</dbReference>
<sequence>MDYVGYQRNFDKLEQKAKTFISHTMASHRPLFGVATFLQTLASLSVFAAVVATAVMFRHCHVRRR</sequence>
<evidence type="ECO:0000313" key="2">
    <source>
        <dbReference type="EMBL" id="MBB5056928.1"/>
    </source>
</evidence>
<proteinExistence type="predicted"/>
<name>A0A7W8E2J0_9BACT</name>
<protein>
    <submittedName>
        <fullName evidence="2">Putative metal-binding protein</fullName>
    </submittedName>
</protein>
<gene>
    <name evidence="2" type="ORF">HDF16_001613</name>
</gene>
<evidence type="ECO:0000256" key="1">
    <source>
        <dbReference type="SAM" id="Phobius"/>
    </source>
</evidence>
<feature type="transmembrane region" description="Helical" evidence="1">
    <location>
        <begin position="31"/>
        <end position="57"/>
    </location>
</feature>
<keyword evidence="3" id="KW-1185">Reference proteome</keyword>
<accession>A0A7W8E2J0</accession>
<keyword evidence="1" id="KW-0812">Transmembrane</keyword>
<dbReference type="EMBL" id="JACHIP010000002">
    <property type="protein sequence ID" value="MBB5056928.1"/>
    <property type="molecule type" value="Genomic_DNA"/>
</dbReference>
<dbReference type="AlphaFoldDB" id="A0A7W8E2J0"/>
<evidence type="ECO:0000313" key="3">
    <source>
        <dbReference type="Proteomes" id="UP000540989"/>
    </source>
</evidence>
<keyword evidence="1" id="KW-1133">Transmembrane helix</keyword>
<comment type="caution">
    <text evidence="2">The sequence shown here is derived from an EMBL/GenBank/DDBJ whole genome shotgun (WGS) entry which is preliminary data.</text>
</comment>
<keyword evidence="1" id="KW-0472">Membrane</keyword>